<name>A0A6J7RUW2_9ZZZZ</name>
<accession>A0A6J7RUW2</accession>
<dbReference type="AlphaFoldDB" id="A0A6J7RUW2"/>
<dbReference type="EMBL" id="CAFBPW010000075">
    <property type="protein sequence ID" value="CAB5032657.1"/>
    <property type="molecule type" value="Genomic_DNA"/>
</dbReference>
<dbReference type="InterPro" id="IPR043519">
    <property type="entry name" value="NT_sf"/>
</dbReference>
<dbReference type="NCBIfam" id="TIGR00090">
    <property type="entry name" value="rsfS_iojap_ybeB"/>
    <property type="match status" value="1"/>
</dbReference>
<dbReference type="GO" id="GO:0090071">
    <property type="term" value="P:negative regulation of ribosome biogenesis"/>
    <property type="evidence" value="ECO:0007669"/>
    <property type="project" value="TreeGrafter"/>
</dbReference>
<dbReference type="GO" id="GO:0017148">
    <property type="term" value="P:negative regulation of translation"/>
    <property type="evidence" value="ECO:0007669"/>
    <property type="project" value="TreeGrafter"/>
</dbReference>
<dbReference type="GO" id="GO:0043023">
    <property type="term" value="F:ribosomal large subunit binding"/>
    <property type="evidence" value="ECO:0007669"/>
    <property type="project" value="TreeGrafter"/>
</dbReference>
<dbReference type="Pfam" id="PF02410">
    <property type="entry name" value="RsfS"/>
    <property type="match status" value="1"/>
</dbReference>
<dbReference type="PANTHER" id="PTHR21043:SF0">
    <property type="entry name" value="MITOCHONDRIAL ASSEMBLY OF RIBOSOMAL LARGE SUBUNIT PROTEIN 1"/>
    <property type="match status" value="1"/>
</dbReference>
<gene>
    <name evidence="2" type="ORF">UFOPK4173_00800</name>
</gene>
<proteinExistence type="inferred from homology"/>
<dbReference type="InterPro" id="IPR004394">
    <property type="entry name" value="Iojap/RsfS/C7orf30"/>
</dbReference>
<protein>
    <submittedName>
        <fullName evidence="2">Unannotated protein</fullName>
    </submittedName>
</protein>
<dbReference type="PANTHER" id="PTHR21043">
    <property type="entry name" value="IOJAP SUPERFAMILY ORTHOLOG"/>
    <property type="match status" value="1"/>
</dbReference>
<comment type="similarity">
    <text evidence="1">Belongs to the Iojap/RsfS family.</text>
</comment>
<evidence type="ECO:0000256" key="1">
    <source>
        <dbReference type="ARBA" id="ARBA00010574"/>
    </source>
</evidence>
<organism evidence="2">
    <name type="scientific">freshwater metagenome</name>
    <dbReference type="NCBI Taxonomy" id="449393"/>
    <lineage>
        <taxon>unclassified sequences</taxon>
        <taxon>metagenomes</taxon>
        <taxon>ecological metagenomes</taxon>
    </lineage>
</organism>
<evidence type="ECO:0000313" key="2">
    <source>
        <dbReference type="EMBL" id="CAB5032657.1"/>
    </source>
</evidence>
<dbReference type="HAMAP" id="MF_01477">
    <property type="entry name" value="Iojap_RsfS"/>
    <property type="match status" value="1"/>
</dbReference>
<dbReference type="Gene3D" id="3.30.460.10">
    <property type="entry name" value="Beta Polymerase, domain 2"/>
    <property type="match status" value="1"/>
</dbReference>
<reference evidence="2" key="1">
    <citation type="submission" date="2020-05" db="EMBL/GenBank/DDBJ databases">
        <authorList>
            <person name="Chiriac C."/>
            <person name="Salcher M."/>
            <person name="Ghai R."/>
            <person name="Kavagutti S V."/>
        </authorList>
    </citation>
    <scope>NUCLEOTIDE SEQUENCE</scope>
</reference>
<sequence>MTTPSQTNPAQKPATARELATTAARAADSKGATEIVILDVAPVMGICELFVILTASNTPMVKAVTDEIQQRISEDCNQNPRAIEGADGRRWVLLDYGDVVIHIFLAEDREFYRLERLYADSAQQDWQLGTPSA</sequence>
<dbReference type="SUPFAM" id="SSF81301">
    <property type="entry name" value="Nucleotidyltransferase"/>
    <property type="match status" value="1"/>
</dbReference>